<sequence length="68" mass="6957">QQQQQERRADAAPMPVVFPGAGCRWPLGDTGSWALSDEESGCILVCGAAASGAAGPERKVSKLPGECG</sequence>
<keyword evidence="3" id="KW-1185">Reference proteome</keyword>
<protein>
    <submittedName>
        <fullName evidence="2">MS18A protein</fullName>
    </submittedName>
</protein>
<feature type="non-terminal residue" evidence="2">
    <location>
        <position position="68"/>
    </location>
</feature>
<accession>A0A852HFE8</accession>
<dbReference type="AlphaFoldDB" id="A0A852HFE8"/>
<evidence type="ECO:0000313" key="2">
    <source>
        <dbReference type="EMBL" id="NXX25730.1"/>
    </source>
</evidence>
<dbReference type="OrthoDB" id="74210at2759"/>
<name>A0A852HFE8_9PASS</name>
<feature type="domain" description="Mis18" evidence="1">
    <location>
        <begin position="15"/>
        <end position="68"/>
    </location>
</feature>
<evidence type="ECO:0000313" key="3">
    <source>
        <dbReference type="Proteomes" id="UP000653383"/>
    </source>
</evidence>
<reference evidence="2" key="1">
    <citation type="submission" date="2020-02" db="EMBL/GenBank/DDBJ databases">
        <title>Bird 10,000 Genomes (B10K) Project - Family phase.</title>
        <authorList>
            <person name="Zhang G."/>
        </authorList>
    </citation>
    <scope>NUCLEOTIDE SEQUENCE</scope>
    <source>
        <strain evidence="2">B10K-DU-002-40</strain>
        <tissue evidence="2">Muscle</tissue>
    </source>
</reference>
<proteinExistence type="predicted"/>
<dbReference type="Proteomes" id="UP000653383">
    <property type="component" value="Unassembled WGS sequence"/>
</dbReference>
<organism evidence="2 3">
    <name type="scientific">Nicator chloris</name>
    <dbReference type="NCBI Taxonomy" id="237433"/>
    <lineage>
        <taxon>Eukaryota</taxon>
        <taxon>Metazoa</taxon>
        <taxon>Chordata</taxon>
        <taxon>Craniata</taxon>
        <taxon>Vertebrata</taxon>
        <taxon>Euteleostomi</taxon>
        <taxon>Archelosauria</taxon>
        <taxon>Archosauria</taxon>
        <taxon>Dinosauria</taxon>
        <taxon>Saurischia</taxon>
        <taxon>Theropoda</taxon>
        <taxon>Coelurosauria</taxon>
        <taxon>Aves</taxon>
        <taxon>Neognathae</taxon>
        <taxon>Neoaves</taxon>
        <taxon>Telluraves</taxon>
        <taxon>Australaves</taxon>
        <taxon>Passeriformes</taxon>
        <taxon>Sylvioidea</taxon>
        <taxon>Pycnonotidae</taxon>
        <taxon>Nicator</taxon>
    </lineage>
</organism>
<dbReference type="EMBL" id="WAAE01003009">
    <property type="protein sequence ID" value="NXX25730.1"/>
    <property type="molecule type" value="Genomic_DNA"/>
</dbReference>
<gene>
    <name evidence="2" type="primary">Mis18a_0</name>
    <name evidence="2" type="ORF">NICCHL_R05431</name>
</gene>
<comment type="caution">
    <text evidence="2">The sequence shown here is derived from an EMBL/GenBank/DDBJ whole genome shotgun (WGS) entry which is preliminary data.</text>
</comment>
<dbReference type="InterPro" id="IPR034752">
    <property type="entry name" value="Mis18"/>
</dbReference>
<dbReference type="PROSITE" id="PS51793">
    <property type="entry name" value="MIS18"/>
    <property type="match status" value="1"/>
</dbReference>
<feature type="non-terminal residue" evidence="2">
    <location>
        <position position="1"/>
    </location>
</feature>
<evidence type="ECO:0000259" key="1">
    <source>
        <dbReference type="PROSITE" id="PS51793"/>
    </source>
</evidence>